<gene>
    <name evidence="5" type="ORF">A3C20_01320</name>
</gene>
<dbReference type="SUPFAM" id="SSF50199">
    <property type="entry name" value="Staphylococcal nuclease"/>
    <property type="match status" value="1"/>
</dbReference>
<proteinExistence type="predicted"/>
<reference evidence="5 6" key="1">
    <citation type="journal article" date="2016" name="Nat. Commun.">
        <title>Thousands of microbial genomes shed light on interconnected biogeochemical processes in an aquifer system.</title>
        <authorList>
            <person name="Anantharaman K."/>
            <person name="Brown C.T."/>
            <person name="Hug L.A."/>
            <person name="Sharon I."/>
            <person name="Castelle C.J."/>
            <person name="Probst A.J."/>
            <person name="Thomas B.C."/>
            <person name="Singh A."/>
            <person name="Wilkins M.J."/>
            <person name="Karaoz U."/>
            <person name="Brodie E.L."/>
            <person name="Williams K.H."/>
            <person name="Hubbard S.S."/>
            <person name="Banfield J.F."/>
        </authorList>
    </citation>
    <scope>NUCLEOTIDE SEQUENCE [LARGE SCALE GENOMIC DNA]</scope>
</reference>
<protein>
    <recommendedName>
        <fullName evidence="4">TNase-like domain-containing protein</fullName>
    </recommendedName>
</protein>
<dbReference type="AlphaFoldDB" id="A0A1F6EAK2"/>
<dbReference type="PROSITE" id="PS50830">
    <property type="entry name" value="TNASE_3"/>
    <property type="match status" value="1"/>
</dbReference>
<keyword evidence="3" id="KW-0378">Hydrolase</keyword>
<evidence type="ECO:0000313" key="5">
    <source>
        <dbReference type="EMBL" id="OGG70637.1"/>
    </source>
</evidence>
<name>A0A1F6EAK2_9BACT</name>
<organism evidence="5 6">
    <name type="scientific">Candidatus Kaiserbacteria bacterium RIFCSPHIGHO2_02_FULL_55_25</name>
    <dbReference type="NCBI Taxonomy" id="1798498"/>
    <lineage>
        <taxon>Bacteria</taxon>
        <taxon>Candidatus Kaiseribacteriota</taxon>
    </lineage>
</organism>
<evidence type="ECO:0000256" key="3">
    <source>
        <dbReference type="ARBA" id="ARBA00022801"/>
    </source>
</evidence>
<comment type="caution">
    <text evidence="5">The sequence shown here is derived from an EMBL/GenBank/DDBJ whole genome shotgun (WGS) entry which is preliminary data.</text>
</comment>
<dbReference type="GO" id="GO:0003676">
    <property type="term" value="F:nucleic acid binding"/>
    <property type="evidence" value="ECO:0007669"/>
    <property type="project" value="InterPro"/>
</dbReference>
<dbReference type="Proteomes" id="UP000176914">
    <property type="component" value="Unassembled WGS sequence"/>
</dbReference>
<dbReference type="PANTHER" id="PTHR12302:SF3">
    <property type="entry name" value="SERINE_THREONINE-PROTEIN KINASE 31"/>
    <property type="match status" value="1"/>
</dbReference>
<dbReference type="InterPro" id="IPR035437">
    <property type="entry name" value="SNase_OB-fold_sf"/>
</dbReference>
<keyword evidence="2" id="KW-0255">Endonuclease</keyword>
<dbReference type="Gene3D" id="2.40.50.90">
    <property type="match status" value="1"/>
</dbReference>
<dbReference type="GO" id="GO:0004519">
    <property type="term" value="F:endonuclease activity"/>
    <property type="evidence" value="ECO:0007669"/>
    <property type="project" value="UniProtKB-KW"/>
</dbReference>
<dbReference type="InterPro" id="IPR002071">
    <property type="entry name" value="Thermonucl_AS"/>
</dbReference>
<dbReference type="PROSITE" id="PS01284">
    <property type="entry name" value="TNASE_2"/>
    <property type="match status" value="1"/>
</dbReference>
<accession>A0A1F6EAK2</accession>
<dbReference type="SMART" id="SM00318">
    <property type="entry name" value="SNc"/>
    <property type="match status" value="1"/>
</dbReference>
<dbReference type="PROSITE" id="PS01123">
    <property type="entry name" value="TNASE_1"/>
    <property type="match status" value="1"/>
</dbReference>
<dbReference type="InterPro" id="IPR016071">
    <property type="entry name" value="Staphylococal_nuclease_OB-fold"/>
</dbReference>
<evidence type="ECO:0000256" key="1">
    <source>
        <dbReference type="ARBA" id="ARBA00022722"/>
    </source>
</evidence>
<feature type="domain" description="TNase-like" evidence="4">
    <location>
        <begin position="52"/>
        <end position="186"/>
    </location>
</feature>
<dbReference type="EMBL" id="MFLL01000002">
    <property type="protein sequence ID" value="OGG70637.1"/>
    <property type="molecule type" value="Genomic_DNA"/>
</dbReference>
<evidence type="ECO:0000256" key="2">
    <source>
        <dbReference type="ARBA" id="ARBA00022759"/>
    </source>
</evidence>
<dbReference type="GO" id="GO:0016787">
    <property type="term" value="F:hydrolase activity"/>
    <property type="evidence" value="ECO:0007669"/>
    <property type="project" value="UniProtKB-KW"/>
</dbReference>
<keyword evidence="1" id="KW-0540">Nuclease</keyword>
<evidence type="ECO:0000313" key="6">
    <source>
        <dbReference type="Proteomes" id="UP000176914"/>
    </source>
</evidence>
<evidence type="ECO:0000259" key="4">
    <source>
        <dbReference type="PROSITE" id="PS50830"/>
    </source>
</evidence>
<dbReference type="PANTHER" id="PTHR12302">
    <property type="entry name" value="EBNA2 BINDING PROTEIN P100"/>
    <property type="match status" value="1"/>
</dbReference>
<dbReference type="Pfam" id="PF00565">
    <property type="entry name" value="SNase"/>
    <property type="match status" value="1"/>
</dbReference>
<sequence>MRRQIVQATVILMAGVLIGAILFGGNAKSVVDSTSATSSVAAAEIAAVAQPAVDTYPVVRVVDGDTLAVEMNGKSVKVRLIGLDTPETVDPRKPVQCFGKEASAKAKELLTGKSIRLEKDASQGEYDKYGRLLAYVYLPDGTLFNKYMIAEGYGHEYTYNLPYKYQKEFKAAEVRARTEKKGLWADGACAGT</sequence>